<sequence>MNEDIYRLLKERFNLCVDEPDEVVYTSAAAALLEQPAMQKLLAIYQPLVMGKEQIVAEVYAASWFRRPMLALIYLLSKYRMAPNLSLDNLTLYVCRADGYYNVYFRFNKAELLQSPSTEEEAGEWVRTQLETFFHETIAPFFHSIERAGSAKASLLWGQLPTSLEYEYGVIMASSESEAVKESIDSLYKTVKALDPAIFHRKRNPLDVKFQYTEAIDDPEKQMRMKYACCHYYKVEGGRYCYTCPRSSESERVQRRMEHRAKLNKTI</sequence>
<accession>A0A1B2DC48</accession>
<name>A0A1B2DC48_9BACL</name>
<organism evidence="1">
    <name type="scientific">Paenibacillus sp. BIHB 4019</name>
    <dbReference type="NCBI Taxonomy" id="1870819"/>
    <lineage>
        <taxon>Bacteria</taxon>
        <taxon>Bacillati</taxon>
        <taxon>Bacillota</taxon>
        <taxon>Bacilli</taxon>
        <taxon>Bacillales</taxon>
        <taxon>Paenibacillaceae</taxon>
        <taxon>Paenibacillus</taxon>
    </lineage>
</organism>
<reference evidence="1" key="1">
    <citation type="submission" date="2016-08" db="EMBL/GenBank/DDBJ databases">
        <title>Complete Genome Seqeunce of Paenibacillus sp. BIHB 4019 from tea rhizoplane.</title>
        <authorList>
            <person name="Thakur R."/>
            <person name="Swarnkar M.K."/>
            <person name="Gulati A."/>
        </authorList>
    </citation>
    <scope>NUCLEOTIDE SEQUENCE [LARGE SCALE GENOMIC DNA]</scope>
    <source>
        <strain evidence="1">BIHB4019</strain>
    </source>
</reference>
<proteinExistence type="predicted"/>
<dbReference type="AlphaFoldDB" id="A0A1B2DC48"/>
<gene>
    <name evidence="1" type="ORF">BBD42_01370</name>
</gene>
<evidence type="ECO:0008006" key="2">
    <source>
        <dbReference type="Google" id="ProtNLM"/>
    </source>
</evidence>
<dbReference type="RefSeq" id="WP_099516682.1">
    <property type="nucleotide sequence ID" value="NZ_CP016808.1"/>
</dbReference>
<dbReference type="EMBL" id="CP016808">
    <property type="protein sequence ID" value="ANY65276.1"/>
    <property type="molecule type" value="Genomic_DNA"/>
</dbReference>
<evidence type="ECO:0000313" key="1">
    <source>
        <dbReference type="EMBL" id="ANY65276.1"/>
    </source>
</evidence>
<protein>
    <recommendedName>
        <fullName evidence="2">Ferric siderophore reductase C-terminal domain-containing protein</fullName>
    </recommendedName>
</protein>